<evidence type="ECO:0000256" key="1">
    <source>
        <dbReference type="SAM" id="MobiDB-lite"/>
    </source>
</evidence>
<feature type="compositionally biased region" description="Polar residues" evidence="1">
    <location>
        <begin position="674"/>
        <end position="685"/>
    </location>
</feature>
<evidence type="ECO:0000313" key="3">
    <source>
        <dbReference type="Proteomes" id="UP000277580"/>
    </source>
</evidence>
<keyword evidence="3" id="KW-1185">Reference proteome</keyword>
<organism evidence="2 3">
    <name type="scientific">Morchella conica CCBAS932</name>
    <dbReference type="NCBI Taxonomy" id="1392247"/>
    <lineage>
        <taxon>Eukaryota</taxon>
        <taxon>Fungi</taxon>
        <taxon>Dikarya</taxon>
        <taxon>Ascomycota</taxon>
        <taxon>Pezizomycotina</taxon>
        <taxon>Pezizomycetes</taxon>
        <taxon>Pezizales</taxon>
        <taxon>Morchellaceae</taxon>
        <taxon>Morchella</taxon>
    </lineage>
</organism>
<dbReference type="AlphaFoldDB" id="A0A3N4KVE4"/>
<feature type="compositionally biased region" description="Polar residues" evidence="1">
    <location>
        <begin position="310"/>
        <end position="322"/>
    </location>
</feature>
<feature type="region of interest" description="Disordered" evidence="1">
    <location>
        <begin position="666"/>
        <end position="696"/>
    </location>
</feature>
<proteinExistence type="predicted"/>
<dbReference type="InParanoid" id="A0A3N4KVE4"/>
<accession>A0A3N4KVE4</accession>
<protein>
    <submittedName>
        <fullName evidence="2">Uncharacterized protein</fullName>
    </submittedName>
</protein>
<dbReference type="Proteomes" id="UP000277580">
    <property type="component" value="Unassembled WGS sequence"/>
</dbReference>
<feature type="compositionally biased region" description="Basic residues" evidence="1">
    <location>
        <begin position="686"/>
        <end position="696"/>
    </location>
</feature>
<dbReference type="STRING" id="1392247.A0A3N4KVE4"/>
<sequence length="736" mass="82300">MSTGTTNQFDQLRLPNSPVTPGTRHFIDSCLANFDLGGRYQSGEQDTQEFDIDMFAGEDSFTGMLENFEFPGNQEVQQPAMQEGDLQFQEFNFHNNMQDIGFDIGQEATESGGEYSPITIDDSHIDPELRMLDKWSGPIAITPSKLQLCPPNGIMFPKKVSGVYESITISSVPKDGFKDNTQCQPSSFTNSPADVETSIYTNLVPIYPRTDLTNYFISTSPVPRIRINGSYTITHSKSGTDFTYTTYTSLPTWHAPGLPSSGITYNSLGFLDKTIVFNASTLTSFIRHHPLGPSLVLRIEKHPYEAKNRYISSSSHTTNGKSNKSRSKPKYTTCRAKDCALGGILKVGEFRVAIDEVSGRFKESDESDNDPYFSSCFLHLQCFESLTNIAPILTTGTLIPDCRSNFIKEPPAGKNMKNNNKMVFSNKELTAFRTWRANYNPNQPKIEGKGSLHATLWLANIKKARAKCLHRAPPGVTQEDIDKQLSTRALWGGRRAMGVTVAEMNRLEQEGRCDLLIAPRNGLSKKMGMGPTGATAVRFLGKKGSGQPDKRNRKRAREPEPESPLESSPDPKRRRASLQSPPQKKGRGPPMDMRIQVLSLPTAKERLPLSPILGYSPSLATFDLLGSTNFPTTPLRRSTRGKVDPFSMSPLTPTRKSVSFAIAPKTPTRRSARKNSYVSPMTPTRRSPRGHEKKKVNYAEVDEEKEKENDYYGEKNEELFGLDLDMEFDQYVEYRY</sequence>
<dbReference type="OrthoDB" id="5304151at2759"/>
<dbReference type="EMBL" id="ML119124">
    <property type="protein sequence ID" value="RPB13222.1"/>
    <property type="molecule type" value="Genomic_DNA"/>
</dbReference>
<feature type="region of interest" description="Disordered" evidence="1">
    <location>
        <begin position="310"/>
        <end position="329"/>
    </location>
</feature>
<feature type="region of interest" description="Disordered" evidence="1">
    <location>
        <begin position="522"/>
        <end position="592"/>
    </location>
</feature>
<gene>
    <name evidence="2" type="ORF">P167DRAFT_573602</name>
</gene>
<name>A0A3N4KVE4_9PEZI</name>
<evidence type="ECO:0000313" key="2">
    <source>
        <dbReference type="EMBL" id="RPB13222.1"/>
    </source>
</evidence>
<reference evidence="2 3" key="1">
    <citation type="journal article" date="2018" name="Nat. Ecol. Evol.">
        <title>Pezizomycetes genomes reveal the molecular basis of ectomycorrhizal truffle lifestyle.</title>
        <authorList>
            <person name="Murat C."/>
            <person name="Payen T."/>
            <person name="Noel B."/>
            <person name="Kuo A."/>
            <person name="Morin E."/>
            <person name="Chen J."/>
            <person name="Kohler A."/>
            <person name="Krizsan K."/>
            <person name="Balestrini R."/>
            <person name="Da Silva C."/>
            <person name="Montanini B."/>
            <person name="Hainaut M."/>
            <person name="Levati E."/>
            <person name="Barry K.W."/>
            <person name="Belfiori B."/>
            <person name="Cichocki N."/>
            <person name="Clum A."/>
            <person name="Dockter R.B."/>
            <person name="Fauchery L."/>
            <person name="Guy J."/>
            <person name="Iotti M."/>
            <person name="Le Tacon F."/>
            <person name="Lindquist E.A."/>
            <person name="Lipzen A."/>
            <person name="Malagnac F."/>
            <person name="Mello A."/>
            <person name="Molinier V."/>
            <person name="Miyauchi S."/>
            <person name="Poulain J."/>
            <person name="Riccioni C."/>
            <person name="Rubini A."/>
            <person name="Sitrit Y."/>
            <person name="Splivallo R."/>
            <person name="Traeger S."/>
            <person name="Wang M."/>
            <person name="Zifcakova L."/>
            <person name="Wipf D."/>
            <person name="Zambonelli A."/>
            <person name="Paolocci F."/>
            <person name="Nowrousian M."/>
            <person name="Ottonello S."/>
            <person name="Baldrian P."/>
            <person name="Spatafora J.W."/>
            <person name="Henrissat B."/>
            <person name="Nagy L.G."/>
            <person name="Aury J.M."/>
            <person name="Wincker P."/>
            <person name="Grigoriev I.V."/>
            <person name="Bonfante P."/>
            <person name="Martin F.M."/>
        </authorList>
    </citation>
    <scope>NUCLEOTIDE SEQUENCE [LARGE SCALE GENOMIC DNA]</scope>
    <source>
        <strain evidence="2 3">CCBAS932</strain>
    </source>
</reference>